<dbReference type="PANTHER" id="PTHR12147:SF22">
    <property type="entry name" value="ENDOPLASMIC RETICULUM METALLOPEPTIDASE 1"/>
    <property type="match status" value="1"/>
</dbReference>
<comment type="caution">
    <text evidence="17">The sequence shown here is derived from an EMBL/GenBank/DDBJ whole genome shotgun (WGS) entry which is preliminary data.</text>
</comment>
<comment type="cofactor">
    <cofactor evidence="1">
        <name>Zn(2+)</name>
        <dbReference type="ChEBI" id="CHEBI:29105"/>
    </cofactor>
</comment>
<sequence length="469" mass="52079">MERDSTVRRIRTQQNQQQQQQQIQPDCRDEAAALNGLRRRKHKPEVRAGLLGESSAVLLLLGFVCLLWLLVLISLQQLVISSPGHFNALWARKHLEQITSVGPRTVGSPENEIMTVNYLLDQIEQIRTESKTGPHSITVDVQRPTGSFSIDFLGGFTSYYDRVTNIAVKLEPKTKAQHFMLANCHFDSVLHSLANLSTPLKHGVVFLFNGAEENILQVRAFVNLEAAGVGGKEVVFQTGPENPWLVQAYVRAAVHPFASVVGQEVFQSGVIPSDTDFRIYRDFGNIPGIDLAFIENGFIYHTKYDTPERIHTDSIQRAGDNILSVLKHLLMSDELADSSAYRHGNMVFFDLLGVTVVAYPARVGTIINYMAAVATVIYLGKKCMLTSNAGGRYMRDLACAACVAVLSWFVTLLTVLIVALLVTLAGRSMFWYSHFYAAVCLYGSVAVGKILLIHTLAKNLYYGANRETQ</sequence>
<evidence type="ECO:0000256" key="6">
    <source>
        <dbReference type="ARBA" id="ARBA00022801"/>
    </source>
</evidence>
<evidence type="ECO:0000256" key="7">
    <source>
        <dbReference type="ARBA" id="ARBA00022824"/>
    </source>
</evidence>
<evidence type="ECO:0000256" key="13">
    <source>
        <dbReference type="SAM" id="MobiDB-lite"/>
    </source>
</evidence>
<feature type="compositionally biased region" description="Low complexity" evidence="13">
    <location>
        <begin position="13"/>
        <end position="24"/>
    </location>
</feature>
<dbReference type="InterPro" id="IPR045175">
    <property type="entry name" value="M28_fam"/>
</dbReference>
<keyword evidence="11 14" id="KW-0472">Membrane</keyword>
<evidence type="ECO:0000256" key="4">
    <source>
        <dbReference type="ARBA" id="ARBA00022692"/>
    </source>
</evidence>
<evidence type="ECO:0000256" key="14">
    <source>
        <dbReference type="SAM" id="Phobius"/>
    </source>
</evidence>
<feature type="domain" description="Endoplasmic reticulum metallopeptidase 1/1-A TM" evidence="16">
    <location>
        <begin position="393"/>
        <end position="465"/>
    </location>
</feature>
<evidence type="ECO:0000256" key="12">
    <source>
        <dbReference type="ARBA" id="ARBA00023180"/>
    </source>
</evidence>
<keyword evidence="5" id="KW-0479">Metal-binding</keyword>
<dbReference type="CDD" id="cd03875">
    <property type="entry name" value="M28_Fxna_like"/>
    <property type="match status" value="1"/>
</dbReference>
<feature type="transmembrane region" description="Helical" evidence="14">
    <location>
        <begin position="359"/>
        <end position="379"/>
    </location>
</feature>
<evidence type="ECO:0000256" key="10">
    <source>
        <dbReference type="ARBA" id="ARBA00023049"/>
    </source>
</evidence>
<keyword evidence="4 14" id="KW-0812">Transmembrane</keyword>
<feature type="region of interest" description="Disordered" evidence="13">
    <location>
        <begin position="1"/>
        <end position="25"/>
    </location>
</feature>
<dbReference type="EMBL" id="JACTAM010002508">
    <property type="protein sequence ID" value="KAI2644467.1"/>
    <property type="molecule type" value="Genomic_DNA"/>
</dbReference>
<gene>
    <name evidence="17" type="ORF">H4Q32_029603</name>
</gene>
<evidence type="ECO:0000256" key="8">
    <source>
        <dbReference type="ARBA" id="ARBA00022833"/>
    </source>
</evidence>
<keyword evidence="18" id="KW-1185">Reference proteome</keyword>
<evidence type="ECO:0000313" key="18">
    <source>
        <dbReference type="Proteomes" id="UP000830375"/>
    </source>
</evidence>
<dbReference type="InterPro" id="IPR007484">
    <property type="entry name" value="Peptidase_M28"/>
</dbReference>
<dbReference type="InterPro" id="IPR053974">
    <property type="entry name" value="ERMP1_1-A_TM"/>
</dbReference>
<comment type="subcellular location">
    <subcellularLocation>
        <location evidence="2">Endoplasmic reticulum membrane</location>
        <topology evidence="2">Multi-pass membrane protein</topology>
    </subcellularLocation>
</comment>
<name>A0ABQ8L1C2_LABRO</name>
<dbReference type="Proteomes" id="UP000830375">
    <property type="component" value="Unassembled WGS sequence"/>
</dbReference>
<evidence type="ECO:0000256" key="11">
    <source>
        <dbReference type="ARBA" id="ARBA00023136"/>
    </source>
</evidence>
<protein>
    <submittedName>
        <fullName evidence="17">Endoplasmic reticulum metallopeptidase 1</fullName>
    </submittedName>
</protein>
<dbReference type="Pfam" id="PF04389">
    <property type="entry name" value="Peptidase_M28"/>
    <property type="match status" value="1"/>
</dbReference>
<keyword evidence="3" id="KW-0645">Protease</keyword>
<feature type="domain" description="Peptidase M28" evidence="15">
    <location>
        <begin position="192"/>
        <end position="325"/>
    </location>
</feature>
<keyword evidence="12" id="KW-0325">Glycoprotein</keyword>
<dbReference type="InterPro" id="IPR048024">
    <property type="entry name" value="Fxna-like_M28_dom"/>
</dbReference>
<feature type="transmembrane region" description="Helical" evidence="14">
    <location>
        <begin position="48"/>
        <end position="73"/>
    </location>
</feature>
<organism evidence="17 18">
    <name type="scientific">Labeo rohita</name>
    <name type="common">Indian major carp</name>
    <name type="synonym">Cyprinus rohita</name>
    <dbReference type="NCBI Taxonomy" id="84645"/>
    <lineage>
        <taxon>Eukaryota</taxon>
        <taxon>Metazoa</taxon>
        <taxon>Chordata</taxon>
        <taxon>Craniata</taxon>
        <taxon>Vertebrata</taxon>
        <taxon>Euteleostomi</taxon>
        <taxon>Actinopterygii</taxon>
        <taxon>Neopterygii</taxon>
        <taxon>Teleostei</taxon>
        <taxon>Ostariophysi</taxon>
        <taxon>Cypriniformes</taxon>
        <taxon>Cyprinidae</taxon>
        <taxon>Labeoninae</taxon>
        <taxon>Labeonini</taxon>
        <taxon>Labeo</taxon>
    </lineage>
</organism>
<dbReference type="Pfam" id="PF22249">
    <property type="entry name" value="ERMP1-TM"/>
    <property type="match status" value="1"/>
</dbReference>
<evidence type="ECO:0000256" key="2">
    <source>
        <dbReference type="ARBA" id="ARBA00004477"/>
    </source>
</evidence>
<evidence type="ECO:0000256" key="5">
    <source>
        <dbReference type="ARBA" id="ARBA00022723"/>
    </source>
</evidence>
<evidence type="ECO:0000256" key="9">
    <source>
        <dbReference type="ARBA" id="ARBA00022989"/>
    </source>
</evidence>
<reference evidence="17 18" key="1">
    <citation type="submission" date="2022-01" db="EMBL/GenBank/DDBJ databases">
        <title>A high-quality chromosome-level genome assembly of rohu carp, Labeo rohita.</title>
        <authorList>
            <person name="Arick M.A. II"/>
            <person name="Hsu C.-Y."/>
            <person name="Magbanua Z."/>
            <person name="Pechanova O."/>
            <person name="Grover C."/>
            <person name="Miller E."/>
            <person name="Thrash A."/>
            <person name="Ezzel L."/>
            <person name="Alam S."/>
            <person name="Benzie J."/>
            <person name="Hamilton M."/>
            <person name="Karsi A."/>
            <person name="Lawrence M.L."/>
            <person name="Peterson D.G."/>
        </authorList>
    </citation>
    <scope>NUCLEOTIDE SEQUENCE [LARGE SCALE GENOMIC DNA]</scope>
    <source>
        <strain evidence="18">BAU-BD-2019</strain>
        <tissue evidence="17">Blood</tissue>
    </source>
</reference>
<evidence type="ECO:0000313" key="17">
    <source>
        <dbReference type="EMBL" id="KAI2644467.1"/>
    </source>
</evidence>
<dbReference type="Gene3D" id="3.40.630.10">
    <property type="entry name" value="Zn peptidases"/>
    <property type="match status" value="2"/>
</dbReference>
<feature type="transmembrane region" description="Helical" evidence="14">
    <location>
        <begin position="431"/>
        <end position="452"/>
    </location>
</feature>
<dbReference type="PANTHER" id="PTHR12147">
    <property type="entry name" value="METALLOPEPTIDASE M28 FAMILY MEMBER"/>
    <property type="match status" value="1"/>
</dbReference>
<keyword evidence="7" id="KW-0256">Endoplasmic reticulum</keyword>
<feature type="transmembrane region" description="Helical" evidence="14">
    <location>
        <begin position="400"/>
        <end position="425"/>
    </location>
</feature>
<keyword evidence="10" id="KW-0482">Metalloprotease</keyword>
<evidence type="ECO:0000256" key="1">
    <source>
        <dbReference type="ARBA" id="ARBA00001947"/>
    </source>
</evidence>
<keyword evidence="6" id="KW-0378">Hydrolase</keyword>
<evidence type="ECO:0000256" key="3">
    <source>
        <dbReference type="ARBA" id="ARBA00022670"/>
    </source>
</evidence>
<dbReference type="SUPFAM" id="SSF53187">
    <property type="entry name" value="Zn-dependent exopeptidases"/>
    <property type="match status" value="1"/>
</dbReference>
<proteinExistence type="predicted"/>
<evidence type="ECO:0000259" key="16">
    <source>
        <dbReference type="Pfam" id="PF22249"/>
    </source>
</evidence>
<keyword evidence="9 14" id="KW-1133">Transmembrane helix</keyword>
<evidence type="ECO:0000259" key="15">
    <source>
        <dbReference type="Pfam" id="PF04389"/>
    </source>
</evidence>
<keyword evidence="8" id="KW-0862">Zinc</keyword>
<accession>A0ABQ8L1C2</accession>